<feature type="domain" description="Mechanosensitive ion channel MscS" evidence="6">
    <location>
        <begin position="140"/>
        <end position="205"/>
    </location>
</feature>
<comment type="subcellular location">
    <subcellularLocation>
        <location evidence="1">Membrane</location>
    </subcellularLocation>
</comment>
<feature type="transmembrane region" description="Helical" evidence="5">
    <location>
        <begin position="9"/>
        <end position="27"/>
    </location>
</feature>
<keyword evidence="3 5" id="KW-1133">Transmembrane helix</keyword>
<evidence type="ECO:0000256" key="1">
    <source>
        <dbReference type="ARBA" id="ARBA00004370"/>
    </source>
</evidence>
<dbReference type="InterPro" id="IPR006685">
    <property type="entry name" value="MscS_channel_2nd"/>
</dbReference>
<proteinExistence type="predicted"/>
<dbReference type="Pfam" id="PF00924">
    <property type="entry name" value="MS_channel_2nd"/>
    <property type="match status" value="1"/>
</dbReference>
<keyword evidence="4 5" id="KW-0472">Membrane</keyword>
<protein>
    <submittedName>
        <fullName evidence="7">Mechanosensitive ion channel family protein</fullName>
    </submittedName>
</protein>
<dbReference type="Gene3D" id="2.30.30.60">
    <property type="match status" value="1"/>
</dbReference>
<evidence type="ECO:0000256" key="5">
    <source>
        <dbReference type="SAM" id="Phobius"/>
    </source>
</evidence>
<keyword evidence="8" id="KW-1185">Reference proteome</keyword>
<evidence type="ECO:0000313" key="8">
    <source>
        <dbReference type="Proteomes" id="UP000664698"/>
    </source>
</evidence>
<comment type="caution">
    <text evidence="7">The sequence shown here is derived from an EMBL/GenBank/DDBJ whole genome shotgun (WGS) entry which is preliminary data.</text>
</comment>
<dbReference type="PANTHER" id="PTHR30566">
    <property type="entry name" value="YNAI-RELATED MECHANOSENSITIVE ION CHANNEL"/>
    <property type="match status" value="1"/>
</dbReference>
<keyword evidence="2 5" id="KW-0812">Transmembrane</keyword>
<evidence type="ECO:0000259" key="6">
    <source>
        <dbReference type="Pfam" id="PF00924"/>
    </source>
</evidence>
<dbReference type="SUPFAM" id="SSF50182">
    <property type="entry name" value="Sm-like ribonucleoproteins"/>
    <property type="match status" value="1"/>
</dbReference>
<dbReference type="Proteomes" id="UP000664698">
    <property type="component" value="Unassembled WGS sequence"/>
</dbReference>
<name>A0ABS3BTV6_9BACT</name>
<dbReference type="Gene3D" id="1.10.287.1260">
    <property type="match status" value="1"/>
</dbReference>
<feature type="transmembrane region" description="Helical" evidence="5">
    <location>
        <begin position="90"/>
        <end position="111"/>
    </location>
</feature>
<dbReference type="InterPro" id="IPR010920">
    <property type="entry name" value="LSM_dom_sf"/>
</dbReference>
<reference evidence="7 8" key="1">
    <citation type="submission" date="2021-03" db="EMBL/GenBank/DDBJ databases">
        <title>novel species isolated from a fishpond in China.</title>
        <authorList>
            <person name="Lu H."/>
            <person name="Cai Z."/>
        </authorList>
    </citation>
    <scope>NUCLEOTIDE SEQUENCE [LARGE SCALE GENOMIC DNA]</scope>
    <source>
        <strain evidence="7 8">JCM 31546</strain>
    </source>
</reference>
<evidence type="ECO:0000256" key="4">
    <source>
        <dbReference type="ARBA" id="ARBA00023136"/>
    </source>
</evidence>
<feature type="transmembrane region" description="Helical" evidence="5">
    <location>
        <begin position="39"/>
        <end position="60"/>
    </location>
</feature>
<organism evidence="7 8">
    <name type="scientific">Algoriphagus aestuariicola</name>
    <dbReference type="NCBI Taxonomy" id="1852016"/>
    <lineage>
        <taxon>Bacteria</taxon>
        <taxon>Pseudomonadati</taxon>
        <taxon>Bacteroidota</taxon>
        <taxon>Cytophagia</taxon>
        <taxon>Cytophagales</taxon>
        <taxon>Cyclobacteriaceae</taxon>
        <taxon>Algoriphagus</taxon>
    </lineage>
</organism>
<gene>
    <name evidence="7" type="ORF">J0A67_16570</name>
</gene>
<dbReference type="PANTHER" id="PTHR30566:SF25">
    <property type="entry name" value="INNER MEMBRANE PROTEIN"/>
    <property type="match status" value="1"/>
</dbReference>
<evidence type="ECO:0000256" key="2">
    <source>
        <dbReference type="ARBA" id="ARBA00022692"/>
    </source>
</evidence>
<dbReference type="InterPro" id="IPR023408">
    <property type="entry name" value="MscS_beta-dom_sf"/>
</dbReference>
<dbReference type="EMBL" id="JAFKCW010000004">
    <property type="protein sequence ID" value="MBN7802490.1"/>
    <property type="molecule type" value="Genomic_DNA"/>
</dbReference>
<evidence type="ECO:0000313" key="7">
    <source>
        <dbReference type="EMBL" id="MBN7802490.1"/>
    </source>
</evidence>
<dbReference type="RefSeq" id="WP_206570507.1">
    <property type="nucleotide sequence ID" value="NZ_JAFKCW010000004.1"/>
</dbReference>
<accession>A0ABS3BTV6</accession>
<evidence type="ECO:0000256" key="3">
    <source>
        <dbReference type="ARBA" id="ARBA00022989"/>
    </source>
</evidence>
<sequence length="318" mass="36591">MKLRKYRRLILPFLVTLILGFSKIYFGESSKNWEFPFSYLPHLNTILIICGFTWCFLEAVKILRRIFLKHFDLTEENNLRARKVYTQINILAKIANFLIILIGLGLILVSFEAVRQVGVGLFASAGVAGIIIGFSAQKAIGTLIAGIQIAFTQPFRLDDAVVVEGEWGWIEEINLNYVVVRIWDQRRLVLPSTYFLEKPFQNWTRTSAEIIGSVFIYTDYTVPFDAMRAELDRILENTPLWDKKVKVLQVTDAKERTVESRILVSARNSPTAWDLRVHVREKMVEFLQKNYPQTLPKMRISFEQASTKDDEMASGASE</sequence>
<feature type="transmembrane region" description="Helical" evidence="5">
    <location>
        <begin position="117"/>
        <end position="136"/>
    </location>
</feature>